<dbReference type="InterPro" id="IPR000169">
    <property type="entry name" value="Pept_cys_AS"/>
</dbReference>
<comment type="caution">
    <text evidence="10">The sequence shown here is derived from an EMBL/GenBank/DDBJ whole genome shotgun (WGS) entry which is preliminary data.</text>
</comment>
<evidence type="ECO:0000259" key="9">
    <source>
        <dbReference type="SMART" id="SM00848"/>
    </source>
</evidence>
<dbReference type="PRINTS" id="PR00705">
    <property type="entry name" value="PAPAIN"/>
</dbReference>
<dbReference type="InterPro" id="IPR038765">
    <property type="entry name" value="Papain-like_cys_pep_sf"/>
</dbReference>
<keyword evidence="3" id="KW-0378">Hydrolase</keyword>
<keyword evidence="7" id="KW-0732">Signal</keyword>
<dbReference type="InterPro" id="IPR013201">
    <property type="entry name" value="Prot_inhib_I29"/>
</dbReference>
<comment type="similarity">
    <text evidence="1">Belongs to the peptidase C1 family.</text>
</comment>
<dbReference type="EMBL" id="CAWYQH010000141">
    <property type="protein sequence ID" value="CAK8694596.1"/>
    <property type="molecule type" value="Genomic_DNA"/>
</dbReference>
<feature type="chain" id="PRO_5045787575" evidence="7">
    <location>
        <begin position="21"/>
        <end position="344"/>
    </location>
</feature>
<feature type="signal peptide" evidence="7">
    <location>
        <begin position="1"/>
        <end position="20"/>
    </location>
</feature>
<keyword evidence="5" id="KW-0865">Zymogen</keyword>
<dbReference type="SUPFAM" id="SSF54001">
    <property type="entry name" value="Cysteine proteinases"/>
    <property type="match status" value="1"/>
</dbReference>
<evidence type="ECO:0000313" key="11">
    <source>
        <dbReference type="Proteomes" id="UP001642483"/>
    </source>
</evidence>
<dbReference type="PROSITE" id="PS00639">
    <property type="entry name" value="THIOL_PROTEASE_HIS"/>
    <property type="match status" value="1"/>
</dbReference>
<dbReference type="InterPro" id="IPR025660">
    <property type="entry name" value="Pept_his_AS"/>
</dbReference>
<proteinExistence type="inferred from homology"/>
<dbReference type="InterPro" id="IPR039417">
    <property type="entry name" value="Peptidase_C1A_papain-like"/>
</dbReference>
<keyword evidence="4" id="KW-0788">Thiol protease</keyword>
<dbReference type="Gene3D" id="3.90.70.10">
    <property type="entry name" value="Cysteine proteinases"/>
    <property type="match status" value="1"/>
</dbReference>
<name>A0ABP0GS79_CLALP</name>
<keyword evidence="2" id="KW-0645">Protease</keyword>
<dbReference type="SMART" id="SM00848">
    <property type="entry name" value="Inhibitor_I29"/>
    <property type="match status" value="1"/>
</dbReference>
<evidence type="ECO:0000313" key="10">
    <source>
        <dbReference type="EMBL" id="CAK8694596.1"/>
    </source>
</evidence>
<accession>A0ABP0GS79</accession>
<evidence type="ECO:0000256" key="2">
    <source>
        <dbReference type="ARBA" id="ARBA00022670"/>
    </source>
</evidence>
<evidence type="ECO:0000256" key="7">
    <source>
        <dbReference type="SAM" id="SignalP"/>
    </source>
</evidence>
<dbReference type="InterPro" id="IPR000668">
    <property type="entry name" value="Peptidase_C1A_C"/>
</dbReference>
<dbReference type="PANTHER" id="PTHR12411">
    <property type="entry name" value="CYSTEINE PROTEASE FAMILY C1-RELATED"/>
    <property type="match status" value="1"/>
</dbReference>
<dbReference type="Pfam" id="PF00112">
    <property type="entry name" value="Peptidase_C1"/>
    <property type="match status" value="1"/>
</dbReference>
<keyword evidence="11" id="KW-1185">Reference proteome</keyword>
<evidence type="ECO:0000256" key="4">
    <source>
        <dbReference type="ARBA" id="ARBA00022807"/>
    </source>
</evidence>
<protein>
    <submittedName>
        <fullName evidence="10">Uncharacterized protein</fullName>
    </submittedName>
</protein>
<organism evidence="10 11">
    <name type="scientific">Clavelina lepadiformis</name>
    <name type="common">Light-bulb sea squirt</name>
    <name type="synonym">Ascidia lepadiformis</name>
    <dbReference type="NCBI Taxonomy" id="159417"/>
    <lineage>
        <taxon>Eukaryota</taxon>
        <taxon>Metazoa</taxon>
        <taxon>Chordata</taxon>
        <taxon>Tunicata</taxon>
        <taxon>Ascidiacea</taxon>
        <taxon>Aplousobranchia</taxon>
        <taxon>Clavelinidae</taxon>
        <taxon>Clavelina</taxon>
    </lineage>
</organism>
<dbReference type="PROSITE" id="PS00139">
    <property type="entry name" value="THIOL_PROTEASE_CYS"/>
    <property type="match status" value="1"/>
</dbReference>
<dbReference type="Pfam" id="PF08246">
    <property type="entry name" value="Inhibitor_I29"/>
    <property type="match status" value="1"/>
</dbReference>
<evidence type="ECO:0000256" key="3">
    <source>
        <dbReference type="ARBA" id="ARBA00022801"/>
    </source>
</evidence>
<evidence type="ECO:0000259" key="8">
    <source>
        <dbReference type="SMART" id="SM00645"/>
    </source>
</evidence>
<dbReference type="CDD" id="cd02248">
    <property type="entry name" value="Peptidase_C1A"/>
    <property type="match status" value="1"/>
</dbReference>
<evidence type="ECO:0000256" key="1">
    <source>
        <dbReference type="ARBA" id="ARBA00008455"/>
    </source>
</evidence>
<evidence type="ECO:0000256" key="5">
    <source>
        <dbReference type="ARBA" id="ARBA00023145"/>
    </source>
</evidence>
<dbReference type="SMART" id="SM00645">
    <property type="entry name" value="Pept_C1"/>
    <property type="match status" value="1"/>
</dbReference>
<feature type="domain" description="Cathepsin propeptide inhibitor" evidence="9">
    <location>
        <begin position="41"/>
        <end position="97"/>
    </location>
</feature>
<evidence type="ECO:0000256" key="6">
    <source>
        <dbReference type="ARBA" id="ARBA00023157"/>
    </source>
</evidence>
<dbReference type="PROSITE" id="PS00640">
    <property type="entry name" value="THIOL_PROTEASE_ASN"/>
    <property type="match status" value="1"/>
</dbReference>
<gene>
    <name evidence="10" type="ORF">CVLEPA_LOCUS27957</name>
</gene>
<dbReference type="Proteomes" id="UP001642483">
    <property type="component" value="Unassembled WGS sequence"/>
</dbReference>
<sequence length="344" mass="38125">MKICITIVVALTVASTFCNAAASGPVVVMSKNVLMEEVTAFKSWMVQHKKSYANIEEEEQRLMNFVQNYQAAKEHNGQSHSWKKELNAFSDMSFKEFSRLYLMQSQNCSATDRNGHQLSGEAPPEHKDWREEGKFVTPVKNQGECGSCWTFSTTGCMESATAIHSSDHKLYTFSEQQLIDCAQAFDDHGCNGGLPSHAFEYIHYNKGLMTEKDYPYKAVGGDCKFKPADATGFVKSVVNITMGSETEIKDAVAFQNPVSVAFEVIAGFKDYKTGVYSSKLCGTSPDQVNHAVLAVGYGVDANTGMKYWIIKNSWGPDWGMNGYFLMERDVNMCGVSTCASYPVV</sequence>
<dbReference type="InterPro" id="IPR013128">
    <property type="entry name" value="Peptidase_C1A"/>
</dbReference>
<reference evidence="10 11" key="1">
    <citation type="submission" date="2024-02" db="EMBL/GenBank/DDBJ databases">
        <authorList>
            <person name="Daric V."/>
            <person name="Darras S."/>
        </authorList>
    </citation>
    <scope>NUCLEOTIDE SEQUENCE [LARGE SCALE GENOMIC DNA]</scope>
</reference>
<feature type="domain" description="Peptidase C1A papain C-terminal" evidence="8">
    <location>
        <begin position="123"/>
        <end position="343"/>
    </location>
</feature>
<dbReference type="InterPro" id="IPR025661">
    <property type="entry name" value="Pept_asp_AS"/>
</dbReference>
<keyword evidence="6" id="KW-1015">Disulfide bond</keyword>